<evidence type="ECO:0000313" key="1">
    <source>
        <dbReference type="EMBL" id="KAH0748207.1"/>
    </source>
</evidence>
<accession>A0ABQ7UGT5</accession>
<protein>
    <submittedName>
        <fullName evidence="1">Uncharacterized protein</fullName>
    </submittedName>
</protein>
<organism evidence="1 2">
    <name type="scientific">Solanum tuberosum</name>
    <name type="common">Potato</name>
    <dbReference type="NCBI Taxonomy" id="4113"/>
    <lineage>
        <taxon>Eukaryota</taxon>
        <taxon>Viridiplantae</taxon>
        <taxon>Streptophyta</taxon>
        <taxon>Embryophyta</taxon>
        <taxon>Tracheophyta</taxon>
        <taxon>Spermatophyta</taxon>
        <taxon>Magnoliopsida</taxon>
        <taxon>eudicotyledons</taxon>
        <taxon>Gunneridae</taxon>
        <taxon>Pentapetalae</taxon>
        <taxon>asterids</taxon>
        <taxon>lamiids</taxon>
        <taxon>Solanales</taxon>
        <taxon>Solanaceae</taxon>
        <taxon>Solanoideae</taxon>
        <taxon>Solaneae</taxon>
        <taxon>Solanum</taxon>
    </lineage>
</organism>
<dbReference type="PANTHER" id="PTHR47481">
    <property type="match status" value="1"/>
</dbReference>
<sequence length="212" mass="22763">MVSSTSLDTQTSSTPFMATISVAPPIPNSDMVSMVFIDGSHPCPEPTLTMENGTSTINHVFQQWVQLDSIVLSWIQATISQEILPAIIRPNNGLTAHLVLQVLSGLSSKYLSVSTSISTRISLPSFLETISLLFLHETQLNGISSAASDSSTALLAKHNSYSQGHGRGRNSNGGRYEMVVVVEVATTTTTATIEIIPLLLSNLLHVQTLLPF</sequence>
<comment type="caution">
    <text evidence="1">The sequence shown here is derived from an EMBL/GenBank/DDBJ whole genome shotgun (WGS) entry which is preliminary data.</text>
</comment>
<evidence type="ECO:0000313" key="2">
    <source>
        <dbReference type="Proteomes" id="UP000826656"/>
    </source>
</evidence>
<keyword evidence="2" id="KW-1185">Reference proteome</keyword>
<reference evidence="1 2" key="1">
    <citation type="journal article" date="2021" name="bioRxiv">
        <title>Chromosome-scale and haplotype-resolved genome assembly of a tetraploid potato cultivar.</title>
        <authorList>
            <person name="Sun H."/>
            <person name="Jiao W.-B."/>
            <person name="Krause K."/>
            <person name="Campoy J.A."/>
            <person name="Goel M."/>
            <person name="Folz-Donahue K."/>
            <person name="Kukat C."/>
            <person name="Huettel B."/>
            <person name="Schneeberger K."/>
        </authorList>
    </citation>
    <scope>NUCLEOTIDE SEQUENCE [LARGE SCALE GENOMIC DNA]</scope>
    <source>
        <strain evidence="1">SolTubOtavaFocal</strain>
        <tissue evidence="1">Leaves</tissue>
    </source>
</reference>
<name>A0ABQ7UGT5_SOLTU</name>
<gene>
    <name evidence="1" type="ORF">KY290_027439</name>
</gene>
<proteinExistence type="predicted"/>
<dbReference type="EMBL" id="JAIVGD010000019">
    <property type="protein sequence ID" value="KAH0748207.1"/>
    <property type="molecule type" value="Genomic_DNA"/>
</dbReference>
<dbReference type="PANTHER" id="PTHR47481:SF29">
    <property type="entry name" value="RETROTRANSPOSON GAG DOMAIN-CONTAINING PROTEIN"/>
    <property type="match status" value="1"/>
</dbReference>
<dbReference type="Proteomes" id="UP000826656">
    <property type="component" value="Unassembled WGS sequence"/>
</dbReference>